<comment type="caution">
    <text evidence="2">The sequence shown here is derived from an EMBL/GenBank/DDBJ whole genome shotgun (WGS) entry which is preliminary data.</text>
</comment>
<dbReference type="RefSeq" id="WP_167272370.1">
    <property type="nucleotide sequence ID" value="NZ_JAASQJ010000003.1"/>
</dbReference>
<sequence>MLINNGQPFPQRNLISFITFVVILVTLVFQGLTLPFVIKWMNLRERDYDITSPEQDVIIRRKLAQASLDFIDEKYSDEIPRNELLQGLKYKLESDIGFLNHVKEENPLHSGHDYVTQFQVITKEYLKRSAYFFISSTKRKCLKMM</sequence>
<keyword evidence="1" id="KW-0812">Transmembrane</keyword>
<name>A0ABX0UMZ5_9BACT</name>
<protein>
    <recommendedName>
        <fullName evidence="4">Na+/H+ antiporter</fullName>
    </recommendedName>
</protein>
<reference evidence="2 3" key="1">
    <citation type="submission" date="2020-03" db="EMBL/GenBank/DDBJ databases">
        <title>Genomic Encyclopedia of Type Strains, Phase IV (KMG-IV): sequencing the most valuable type-strain genomes for metagenomic binning, comparative biology and taxonomic classification.</title>
        <authorList>
            <person name="Goeker M."/>
        </authorList>
    </citation>
    <scope>NUCLEOTIDE SEQUENCE [LARGE SCALE GENOMIC DNA]</scope>
    <source>
        <strain evidence="2 3">DSM 102865</strain>
    </source>
</reference>
<keyword evidence="1" id="KW-0472">Membrane</keyword>
<evidence type="ECO:0000313" key="2">
    <source>
        <dbReference type="EMBL" id="NIJ54349.1"/>
    </source>
</evidence>
<dbReference type="EMBL" id="JAASQJ010000003">
    <property type="protein sequence ID" value="NIJ54349.1"/>
    <property type="molecule type" value="Genomic_DNA"/>
</dbReference>
<organism evidence="2 3">
    <name type="scientific">Dyadobacter arcticus</name>
    <dbReference type="NCBI Taxonomy" id="1078754"/>
    <lineage>
        <taxon>Bacteria</taxon>
        <taxon>Pseudomonadati</taxon>
        <taxon>Bacteroidota</taxon>
        <taxon>Cytophagia</taxon>
        <taxon>Cytophagales</taxon>
        <taxon>Spirosomataceae</taxon>
        <taxon>Dyadobacter</taxon>
    </lineage>
</organism>
<evidence type="ECO:0000313" key="3">
    <source>
        <dbReference type="Proteomes" id="UP001179181"/>
    </source>
</evidence>
<feature type="transmembrane region" description="Helical" evidence="1">
    <location>
        <begin position="14"/>
        <end position="38"/>
    </location>
</feature>
<evidence type="ECO:0000256" key="1">
    <source>
        <dbReference type="SAM" id="Phobius"/>
    </source>
</evidence>
<gene>
    <name evidence="2" type="ORF">FHS68_003531</name>
</gene>
<proteinExistence type="predicted"/>
<accession>A0ABX0UMZ5</accession>
<keyword evidence="3" id="KW-1185">Reference proteome</keyword>
<keyword evidence="1" id="KW-1133">Transmembrane helix</keyword>
<evidence type="ECO:0008006" key="4">
    <source>
        <dbReference type="Google" id="ProtNLM"/>
    </source>
</evidence>
<dbReference type="Proteomes" id="UP001179181">
    <property type="component" value="Unassembled WGS sequence"/>
</dbReference>